<evidence type="ECO:0000256" key="4">
    <source>
        <dbReference type="ARBA" id="ARBA00005975"/>
    </source>
</evidence>
<keyword evidence="8" id="KW-1133">Transmembrane helix</keyword>
<dbReference type="GO" id="GO:0008270">
    <property type="term" value="F:zinc ion binding"/>
    <property type="evidence" value="ECO:0007669"/>
    <property type="project" value="TreeGrafter"/>
</dbReference>
<accession>A0A6J2VUN0</accession>
<evidence type="ECO:0000313" key="10">
    <source>
        <dbReference type="Proteomes" id="UP000504632"/>
    </source>
</evidence>
<name>A0A6J2VUN0_CHACN</name>
<evidence type="ECO:0000256" key="1">
    <source>
        <dbReference type="ARBA" id="ARBA00004125"/>
    </source>
</evidence>
<sequence>MAAPPSACLVEGPSVNKSDVDVKQKVGNINITIANPTPANQPQAAPPQQQVLPQMQPVYAPQPHFAAQPTSPVVYQHQPAPLFQAPPQNQVAAVYQAPPRNQVITTQPAVVYSNNLGSEPSLTVCRNCGRRVNTVVLYKNGSFTVLMFFVFLLFGCCCIPFCVDSFKDAHHSCPECHMNLHVHKRM</sequence>
<evidence type="ECO:0000313" key="11">
    <source>
        <dbReference type="RefSeq" id="XP_030634901.1"/>
    </source>
</evidence>
<dbReference type="AlphaFoldDB" id="A0A6J2VUN0"/>
<evidence type="ECO:0000259" key="9">
    <source>
        <dbReference type="PROSITE" id="PS51837"/>
    </source>
</evidence>
<dbReference type="GO" id="GO:0005765">
    <property type="term" value="C:lysosomal membrane"/>
    <property type="evidence" value="ECO:0007669"/>
    <property type="project" value="UniProtKB-SubCell"/>
</dbReference>
<keyword evidence="6" id="KW-0862">Zinc</keyword>
<dbReference type="Pfam" id="PF10601">
    <property type="entry name" value="zf-LITAF-like"/>
    <property type="match status" value="1"/>
</dbReference>
<organism evidence="10 11">
    <name type="scientific">Chanos chanos</name>
    <name type="common">Milkfish</name>
    <name type="synonym">Mugil chanos</name>
    <dbReference type="NCBI Taxonomy" id="29144"/>
    <lineage>
        <taxon>Eukaryota</taxon>
        <taxon>Metazoa</taxon>
        <taxon>Chordata</taxon>
        <taxon>Craniata</taxon>
        <taxon>Vertebrata</taxon>
        <taxon>Euteleostomi</taxon>
        <taxon>Actinopterygii</taxon>
        <taxon>Neopterygii</taxon>
        <taxon>Teleostei</taxon>
        <taxon>Ostariophysi</taxon>
        <taxon>Gonorynchiformes</taxon>
        <taxon>Chanidae</taxon>
        <taxon>Chanos</taxon>
    </lineage>
</organism>
<evidence type="ECO:0000256" key="7">
    <source>
        <dbReference type="ARBA" id="ARBA00023136"/>
    </source>
</evidence>
<dbReference type="PROSITE" id="PS51837">
    <property type="entry name" value="LITAF"/>
    <property type="match status" value="1"/>
</dbReference>
<dbReference type="RefSeq" id="XP_030634901.1">
    <property type="nucleotide sequence ID" value="XM_030779041.1"/>
</dbReference>
<evidence type="ECO:0000256" key="2">
    <source>
        <dbReference type="ARBA" id="ARBA00004414"/>
    </source>
</evidence>
<keyword evidence="5" id="KW-0479">Metal-binding</keyword>
<comment type="similarity">
    <text evidence="4">Belongs to the CDIP1/LITAF family.</text>
</comment>
<keyword evidence="10" id="KW-1185">Reference proteome</keyword>
<dbReference type="GeneID" id="115816069"/>
<comment type="subcellular location">
    <subcellularLocation>
        <location evidence="1">Endosome membrane</location>
        <topology evidence="1">Peripheral membrane protein</topology>
        <orientation evidence="1">Cytoplasmic side</orientation>
    </subcellularLocation>
    <subcellularLocation>
        <location evidence="2">Late endosome membrane</location>
    </subcellularLocation>
    <subcellularLocation>
        <location evidence="3">Lysosome membrane</location>
        <topology evidence="3">Peripheral membrane protein</topology>
        <orientation evidence="3">Cytoplasmic side</orientation>
    </subcellularLocation>
</comment>
<gene>
    <name evidence="11" type="primary">LOC115816069</name>
</gene>
<dbReference type="SMART" id="SM00714">
    <property type="entry name" value="LITAF"/>
    <property type="match status" value="1"/>
</dbReference>
<dbReference type="OrthoDB" id="4713066at2759"/>
<dbReference type="Proteomes" id="UP000504632">
    <property type="component" value="Chromosome 7"/>
</dbReference>
<proteinExistence type="inferred from homology"/>
<feature type="transmembrane region" description="Helical" evidence="8">
    <location>
        <begin position="143"/>
        <end position="163"/>
    </location>
</feature>
<evidence type="ECO:0000256" key="3">
    <source>
        <dbReference type="ARBA" id="ARBA00004630"/>
    </source>
</evidence>
<feature type="domain" description="LITAF" evidence="9">
    <location>
        <begin position="105"/>
        <end position="185"/>
    </location>
</feature>
<dbReference type="InterPro" id="IPR037519">
    <property type="entry name" value="LITAF_fam"/>
</dbReference>
<keyword evidence="8" id="KW-0812">Transmembrane</keyword>
<dbReference type="GO" id="GO:0031902">
    <property type="term" value="C:late endosome membrane"/>
    <property type="evidence" value="ECO:0007669"/>
    <property type="project" value="UniProtKB-SubCell"/>
</dbReference>
<keyword evidence="7 8" id="KW-0472">Membrane</keyword>
<evidence type="ECO:0000256" key="5">
    <source>
        <dbReference type="ARBA" id="ARBA00022723"/>
    </source>
</evidence>
<dbReference type="InterPro" id="IPR006629">
    <property type="entry name" value="LITAF"/>
</dbReference>
<evidence type="ECO:0000256" key="8">
    <source>
        <dbReference type="SAM" id="Phobius"/>
    </source>
</evidence>
<reference evidence="11" key="1">
    <citation type="submission" date="2025-08" db="UniProtKB">
        <authorList>
            <consortium name="RefSeq"/>
        </authorList>
    </citation>
    <scope>IDENTIFICATION</scope>
</reference>
<dbReference type="InParanoid" id="A0A6J2VUN0"/>
<dbReference type="PANTHER" id="PTHR23292">
    <property type="entry name" value="LIPOPOLYSACCHARIDE-INDUCED TUMOR NECROSIS FACTOR-ALPHA FACTOR"/>
    <property type="match status" value="1"/>
</dbReference>
<evidence type="ECO:0000256" key="6">
    <source>
        <dbReference type="ARBA" id="ARBA00022833"/>
    </source>
</evidence>
<protein>
    <submittedName>
        <fullName evidence="11">Cell death-inducing p53-target protein 1 homolog</fullName>
    </submittedName>
</protein>
<dbReference type="PANTHER" id="PTHR23292:SF6">
    <property type="entry name" value="FI16602P1-RELATED"/>
    <property type="match status" value="1"/>
</dbReference>